<keyword evidence="5" id="KW-0539">Nucleus</keyword>
<protein>
    <recommendedName>
        <fullName evidence="7">MADS-box domain-containing protein</fullName>
    </recommendedName>
</protein>
<dbReference type="Proteomes" id="UP000811609">
    <property type="component" value="Chromosome 6"/>
</dbReference>
<dbReference type="SMART" id="SM00432">
    <property type="entry name" value="MADS"/>
    <property type="match status" value="1"/>
</dbReference>
<dbReference type="InterPro" id="IPR033896">
    <property type="entry name" value="MEF2-like_N"/>
</dbReference>
<dbReference type="PANTHER" id="PTHR11945">
    <property type="entry name" value="MADS BOX PROTEIN"/>
    <property type="match status" value="1"/>
</dbReference>
<comment type="caution">
    <text evidence="8">The sequence shown here is derived from an EMBL/GenBank/DDBJ whole genome shotgun (WGS) entry which is preliminary data.</text>
</comment>
<keyword evidence="2" id="KW-0805">Transcription regulation</keyword>
<dbReference type="GO" id="GO:0000981">
    <property type="term" value="F:DNA-binding transcription factor activity, RNA polymerase II-specific"/>
    <property type="evidence" value="ECO:0007669"/>
    <property type="project" value="TreeGrafter"/>
</dbReference>
<keyword evidence="3" id="KW-0238">DNA-binding</keyword>
<proteinExistence type="predicted"/>
<dbReference type="SUPFAM" id="SSF55455">
    <property type="entry name" value="SRF-like"/>
    <property type="match status" value="1"/>
</dbReference>
<keyword evidence="6" id="KW-0175">Coiled coil</keyword>
<evidence type="ECO:0000256" key="3">
    <source>
        <dbReference type="ARBA" id="ARBA00023125"/>
    </source>
</evidence>
<dbReference type="OrthoDB" id="1896642at2759"/>
<dbReference type="GO" id="GO:0045944">
    <property type="term" value="P:positive regulation of transcription by RNA polymerase II"/>
    <property type="evidence" value="ECO:0007669"/>
    <property type="project" value="InterPro"/>
</dbReference>
<dbReference type="GO" id="GO:0000978">
    <property type="term" value="F:RNA polymerase II cis-regulatory region sequence-specific DNA binding"/>
    <property type="evidence" value="ECO:0007669"/>
    <property type="project" value="TreeGrafter"/>
</dbReference>
<gene>
    <name evidence="8" type="ORF">CIPAW_06G162900</name>
</gene>
<dbReference type="GO" id="GO:0005634">
    <property type="term" value="C:nucleus"/>
    <property type="evidence" value="ECO:0007669"/>
    <property type="project" value="UniProtKB-SubCell"/>
</dbReference>
<accession>A0A8T1QC99</accession>
<dbReference type="PRINTS" id="PR00404">
    <property type="entry name" value="MADSDOMAIN"/>
</dbReference>
<reference evidence="8" key="1">
    <citation type="submission" date="2020-12" db="EMBL/GenBank/DDBJ databases">
        <title>WGS assembly of Carya illinoinensis cv. Pawnee.</title>
        <authorList>
            <person name="Platts A."/>
            <person name="Shu S."/>
            <person name="Wright S."/>
            <person name="Barry K."/>
            <person name="Edger P."/>
            <person name="Pires J.C."/>
            <person name="Schmutz J."/>
        </authorList>
    </citation>
    <scope>NUCLEOTIDE SEQUENCE</scope>
    <source>
        <tissue evidence="8">Leaf</tissue>
    </source>
</reference>
<dbReference type="PROSITE" id="PS50066">
    <property type="entry name" value="MADS_BOX_2"/>
    <property type="match status" value="1"/>
</dbReference>
<evidence type="ECO:0000313" key="8">
    <source>
        <dbReference type="EMBL" id="KAG6652140.1"/>
    </source>
</evidence>
<organism evidence="8 9">
    <name type="scientific">Carya illinoinensis</name>
    <name type="common">Pecan</name>
    <dbReference type="NCBI Taxonomy" id="32201"/>
    <lineage>
        <taxon>Eukaryota</taxon>
        <taxon>Viridiplantae</taxon>
        <taxon>Streptophyta</taxon>
        <taxon>Embryophyta</taxon>
        <taxon>Tracheophyta</taxon>
        <taxon>Spermatophyta</taxon>
        <taxon>Magnoliopsida</taxon>
        <taxon>eudicotyledons</taxon>
        <taxon>Gunneridae</taxon>
        <taxon>Pentapetalae</taxon>
        <taxon>rosids</taxon>
        <taxon>fabids</taxon>
        <taxon>Fagales</taxon>
        <taxon>Juglandaceae</taxon>
        <taxon>Carya</taxon>
    </lineage>
</organism>
<dbReference type="InterPro" id="IPR036879">
    <property type="entry name" value="TF_MADSbox_sf"/>
</dbReference>
<evidence type="ECO:0000256" key="1">
    <source>
        <dbReference type="ARBA" id="ARBA00004123"/>
    </source>
</evidence>
<feature type="domain" description="MADS-box" evidence="7">
    <location>
        <begin position="15"/>
        <end position="75"/>
    </location>
</feature>
<dbReference type="AlphaFoldDB" id="A0A8T1QC99"/>
<keyword evidence="9" id="KW-1185">Reference proteome</keyword>
<evidence type="ECO:0000259" key="7">
    <source>
        <dbReference type="PROSITE" id="PS50066"/>
    </source>
</evidence>
<dbReference type="EMBL" id="CM031814">
    <property type="protein sequence ID" value="KAG6652140.1"/>
    <property type="molecule type" value="Genomic_DNA"/>
</dbReference>
<dbReference type="Pfam" id="PF00319">
    <property type="entry name" value="SRF-TF"/>
    <property type="match status" value="1"/>
</dbReference>
<dbReference type="GO" id="GO:0046983">
    <property type="term" value="F:protein dimerization activity"/>
    <property type="evidence" value="ECO:0007669"/>
    <property type="project" value="InterPro"/>
</dbReference>
<evidence type="ECO:0000256" key="4">
    <source>
        <dbReference type="ARBA" id="ARBA00023163"/>
    </source>
</evidence>
<evidence type="ECO:0000256" key="5">
    <source>
        <dbReference type="ARBA" id="ARBA00023242"/>
    </source>
</evidence>
<keyword evidence="4" id="KW-0804">Transcription</keyword>
<dbReference type="FunFam" id="3.40.1810.10:FF:000006">
    <property type="entry name" value="Agamous-like MADS-box protein AGL62"/>
    <property type="match status" value="1"/>
</dbReference>
<evidence type="ECO:0000256" key="2">
    <source>
        <dbReference type="ARBA" id="ARBA00023015"/>
    </source>
</evidence>
<feature type="coiled-coil region" evidence="6">
    <location>
        <begin position="101"/>
        <end position="172"/>
    </location>
</feature>
<evidence type="ECO:0000313" key="9">
    <source>
        <dbReference type="Proteomes" id="UP000811609"/>
    </source>
</evidence>
<name>A0A8T1QC99_CARIL</name>
<dbReference type="InterPro" id="IPR002100">
    <property type="entry name" value="TF_MADSbox"/>
</dbReference>
<sequence>MAMATTDQKIKKITQGRRKIEIKQLENKSTKHVTFSKRRAGLFKKASELCVLCGVDIAIIAYSPGEKAYSFGHPNVDTVLNSYLNGNAVPTAYSAVNPWPVEEFNKDYAESLKELEDEKKRLADIDQDLTSKKKMGNNIGFLWDEPIDEMGIEELEQYLAAMKEMRAKATDQYLRMRNSINKLQTSDYNHGVLGYEGLGDYHHDQYGNNCLSGSGTGEDIGSTNTGGFGFGINNYQFGNLSTGGDINGGDFGASSSTTGFGLGNYQFCSNLSTAPGSGGYGVGDYDHHVVTSGTAGYGFGVQ</sequence>
<evidence type="ECO:0000256" key="6">
    <source>
        <dbReference type="SAM" id="Coils"/>
    </source>
</evidence>
<dbReference type="PANTHER" id="PTHR11945:SF782">
    <property type="entry name" value="OS11G0229900 PROTEIN"/>
    <property type="match status" value="1"/>
</dbReference>
<dbReference type="CDD" id="cd00265">
    <property type="entry name" value="MADS_MEF2_like"/>
    <property type="match status" value="1"/>
</dbReference>
<comment type="subcellular location">
    <subcellularLocation>
        <location evidence="1">Nucleus</location>
    </subcellularLocation>
</comment>
<dbReference type="Gene3D" id="3.40.1810.10">
    <property type="entry name" value="Transcription factor, MADS-box"/>
    <property type="match status" value="1"/>
</dbReference>